<evidence type="ECO:0000256" key="1">
    <source>
        <dbReference type="SAM" id="MobiDB-lite"/>
    </source>
</evidence>
<sequence>MERGLSKFQRISEQAKKEAAEDVFSPTWKPPKLDRNNPEYGRPKHGTLTERRGIAAGKRVSGFRYETAVDSKLVLQQHYLRI</sequence>
<keyword evidence="3" id="KW-1185">Reference proteome</keyword>
<protein>
    <submittedName>
        <fullName evidence="4">BUD13 homolog</fullName>
    </submittedName>
</protein>
<evidence type="ECO:0000313" key="4">
    <source>
        <dbReference type="WBParaSite" id="SBAD_0001235201-mRNA-1"/>
    </source>
</evidence>
<accession>A0A183J7V5</accession>
<organism evidence="4">
    <name type="scientific">Soboliphyme baturini</name>
    <dbReference type="NCBI Taxonomy" id="241478"/>
    <lineage>
        <taxon>Eukaryota</taxon>
        <taxon>Metazoa</taxon>
        <taxon>Ecdysozoa</taxon>
        <taxon>Nematoda</taxon>
        <taxon>Enoplea</taxon>
        <taxon>Dorylaimia</taxon>
        <taxon>Dioctophymatida</taxon>
        <taxon>Dioctophymatoidea</taxon>
        <taxon>Soboliphymatidae</taxon>
        <taxon>Soboliphyme</taxon>
    </lineage>
</organism>
<feature type="region of interest" description="Disordered" evidence="1">
    <location>
        <begin position="1"/>
        <end position="49"/>
    </location>
</feature>
<dbReference type="EMBL" id="UZAM01016670">
    <property type="protein sequence ID" value="VDP44246.1"/>
    <property type="molecule type" value="Genomic_DNA"/>
</dbReference>
<proteinExistence type="predicted"/>
<name>A0A183J7V5_9BILA</name>
<gene>
    <name evidence="2" type="ORF">SBAD_LOCUS11953</name>
</gene>
<evidence type="ECO:0000313" key="3">
    <source>
        <dbReference type="Proteomes" id="UP000270296"/>
    </source>
</evidence>
<evidence type="ECO:0000313" key="2">
    <source>
        <dbReference type="EMBL" id="VDP44246.1"/>
    </source>
</evidence>
<dbReference type="Proteomes" id="UP000270296">
    <property type="component" value="Unassembled WGS sequence"/>
</dbReference>
<dbReference type="WBParaSite" id="SBAD_0001235201-mRNA-1">
    <property type="protein sequence ID" value="SBAD_0001235201-mRNA-1"/>
    <property type="gene ID" value="SBAD_0001235201"/>
</dbReference>
<reference evidence="2 3" key="2">
    <citation type="submission" date="2018-11" db="EMBL/GenBank/DDBJ databases">
        <authorList>
            <consortium name="Pathogen Informatics"/>
        </authorList>
    </citation>
    <scope>NUCLEOTIDE SEQUENCE [LARGE SCALE GENOMIC DNA]</scope>
</reference>
<reference evidence="4" key="1">
    <citation type="submission" date="2016-06" db="UniProtKB">
        <authorList>
            <consortium name="WormBaseParasite"/>
        </authorList>
    </citation>
    <scope>IDENTIFICATION</scope>
</reference>
<dbReference type="OrthoDB" id="9871914at2759"/>
<dbReference type="AlphaFoldDB" id="A0A183J7V5"/>